<dbReference type="AlphaFoldDB" id="A0A9N8YQZ0"/>
<comment type="caution">
    <text evidence="1">The sequence shown here is derived from an EMBL/GenBank/DDBJ whole genome shotgun (WGS) entry which is preliminary data.</text>
</comment>
<evidence type="ECO:0000313" key="2">
    <source>
        <dbReference type="Proteomes" id="UP000789405"/>
    </source>
</evidence>
<organism evidence="1 2">
    <name type="scientific">Dentiscutata erythropus</name>
    <dbReference type="NCBI Taxonomy" id="1348616"/>
    <lineage>
        <taxon>Eukaryota</taxon>
        <taxon>Fungi</taxon>
        <taxon>Fungi incertae sedis</taxon>
        <taxon>Mucoromycota</taxon>
        <taxon>Glomeromycotina</taxon>
        <taxon>Glomeromycetes</taxon>
        <taxon>Diversisporales</taxon>
        <taxon>Gigasporaceae</taxon>
        <taxon>Dentiscutata</taxon>
    </lineage>
</organism>
<feature type="non-terminal residue" evidence="1">
    <location>
        <position position="84"/>
    </location>
</feature>
<name>A0A9N8YQZ0_9GLOM</name>
<protein>
    <submittedName>
        <fullName evidence="1">15585_t:CDS:1</fullName>
    </submittedName>
</protein>
<proteinExistence type="predicted"/>
<gene>
    <name evidence="1" type="ORF">DERYTH_LOCUS269</name>
</gene>
<accession>A0A9N8YQZ0</accession>
<reference evidence="1" key="1">
    <citation type="submission" date="2021-06" db="EMBL/GenBank/DDBJ databases">
        <authorList>
            <person name="Kallberg Y."/>
            <person name="Tangrot J."/>
            <person name="Rosling A."/>
        </authorList>
    </citation>
    <scope>NUCLEOTIDE SEQUENCE</scope>
    <source>
        <strain evidence="1">MA453B</strain>
    </source>
</reference>
<dbReference type="EMBL" id="CAJVPY010000053">
    <property type="protein sequence ID" value="CAG8446877.1"/>
    <property type="molecule type" value="Genomic_DNA"/>
</dbReference>
<keyword evidence="2" id="KW-1185">Reference proteome</keyword>
<evidence type="ECO:0000313" key="1">
    <source>
        <dbReference type="EMBL" id="CAG8446877.1"/>
    </source>
</evidence>
<dbReference type="Proteomes" id="UP000789405">
    <property type="component" value="Unassembled WGS sequence"/>
</dbReference>
<sequence length="84" mass="9295">DHTEHIIVKNLLRQKNPTGRIKYATSTANQGDNNENKNTYPTLNLFTFDIAKIVNGQSKHPLNGVTSIVNIAGSESNTYCDMGF</sequence>